<reference evidence="3" key="1">
    <citation type="submission" date="2024-07" db="EMBL/GenBank/DDBJ databases">
        <title>Complete genome sequence of Verrucomicrobiaceae bacterium NT6N.</title>
        <authorList>
            <person name="Huang C."/>
            <person name="Takami H."/>
            <person name="Hamasaki K."/>
        </authorList>
    </citation>
    <scope>NUCLEOTIDE SEQUENCE</scope>
    <source>
        <strain evidence="3">NT6N</strain>
    </source>
</reference>
<evidence type="ECO:0000313" key="3">
    <source>
        <dbReference type="EMBL" id="BDS05842.1"/>
    </source>
</evidence>
<keyword evidence="2" id="KW-1133">Transmembrane helix</keyword>
<dbReference type="EMBL" id="AP026866">
    <property type="protein sequence ID" value="BDS05842.1"/>
    <property type="molecule type" value="Genomic_DNA"/>
</dbReference>
<proteinExistence type="predicted"/>
<name>A0AAT9FIT8_9BACT</name>
<keyword evidence="2" id="KW-0472">Membrane</keyword>
<evidence type="ECO:0000256" key="1">
    <source>
        <dbReference type="SAM" id="MobiDB-lite"/>
    </source>
</evidence>
<keyword evidence="2" id="KW-0812">Transmembrane</keyword>
<sequence length="255" mass="28463">MSDTQLPVSEYVKQGIFIIAIIAIAIFGIKTCRKFQKKKQIVIELTSHASESAAYEQFYQDNANQNLLKALYQMQLGVELGMTPSEILDKVMQKDEGELFSTENTEKLPVRQELIREALLSNYDNCLKLGLFDDQLNLNAMENGEIPSVTKGPAEGEEIVIQQILPASVLPGADKLLPNLSISPPLVDGQKKPAKPTDFEVARAKRLAQQLANADLIENEVYAKVLEYYEKLAKGELEAAEKPEEDKKTEEPKKP</sequence>
<evidence type="ECO:0000256" key="2">
    <source>
        <dbReference type="SAM" id="Phobius"/>
    </source>
</evidence>
<dbReference type="AlphaFoldDB" id="A0AAT9FIT8"/>
<feature type="transmembrane region" description="Helical" evidence="2">
    <location>
        <begin position="12"/>
        <end position="29"/>
    </location>
</feature>
<feature type="region of interest" description="Disordered" evidence="1">
    <location>
        <begin position="236"/>
        <end position="255"/>
    </location>
</feature>
<protein>
    <submittedName>
        <fullName evidence="3">Uncharacterized protein</fullName>
    </submittedName>
</protein>
<dbReference type="KEGG" id="osu:NT6N_08820"/>
<accession>A0AAT9FIT8</accession>
<organism evidence="3">
    <name type="scientific">Oceaniferula spumae</name>
    <dbReference type="NCBI Taxonomy" id="2979115"/>
    <lineage>
        <taxon>Bacteria</taxon>
        <taxon>Pseudomonadati</taxon>
        <taxon>Verrucomicrobiota</taxon>
        <taxon>Verrucomicrobiia</taxon>
        <taxon>Verrucomicrobiales</taxon>
        <taxon>Verrucomicrobiaceae</taxon>
        <taxon>Oceaniferula</taxon>
    </lineage>
</organism>
<gene>
    <name evidence="3" type="ORF">NT6N_08820</name>
</gene>